<feature type="compositionally biased region" description="Basic and acidic residues" evidence="1">
    <location>
        <begin position="34"/>
        <end position="54"/>
    </location>
</feature>
<proteinExistence type="predicted"/>
<evidence type="ECO:0000313" key="3">
    <source>
        <dbReference type="Proteomes" id="UP001151760"/>
    </source>
</evidence>
<reference evidence="2" key="1">
    <citation type="journal article" date="2022" name="Int. J. Mol. Sci.">
        <title>Draft Genome of Tanacetum Coccineum: Genomic Comparison of Closely Related Tanacetum-Family Plants.</title>
        <authorList>
            <person name="Yamashiro T."/>
            <person name="Shiraishi A."/>
            <person name="Nakayama K."/>
            <person name="Satake H."/>
        </authorList>
    </citation>
    <scope>NUCLEOTIDE SEQUENCE</scope>
</reference>
<accession>A0ABQ5FX58</accession>
<evidence type="ECO:0000313" key="2">
    <source>
        <dbReference type="EMBL" id="GJT67956.1"/>
    </source>
</evidence>
<reference evidence="2" key="2">
    <citation type="submission" date="2022-01" db="EMBL/GenBank/DDBJ databases">
        <authorList>
            <person name="Yamashiro T."/>
            <person name="Shiraishi A."/>
            <person name="Satake H."/>
            <person name="Nakayama K."/>
        </authorList>
    </citation>
    <scope>NUCLEOTIDE SEQUENCE</scope>
</reference>
<evidence type="ECO:0000256" key="1">
    <source>
        <dbReference type="SAM" id="MobiDB-lite"/>
    </source>
</evidence>
<feature type="compositionally biased region" description="Polar residues" evidence="1">
    <location>
        <begin position="1"/>
        <end position="10"/>
    </location>
</feature>
<gene>
    <name evidence="2" type="ORF">Tco_1019436</name>
</gene>
<keyword evidence="3" id="KW-1185">Reference proteome</keyword>
<dbReference type="Proteomes" id="UP001151760">
    <property type="component" value="Unassembled WGS sequence"/>
</dbReference>
<feature type="compositionally biased region" description="Basic and acidic residues" evidence="1">
    <location>
        <begin position="12"/>
        <end position="26"/>
    </location>
</feature>
<sequence length="119" mass="13197">MEVLSKTQPNVEAKRSDGLEAKRSGLEAKCSGLEAKRSGLEAKRSGLEAKRSGLEAKRNQILKQNAVTKTQSSITKTQEQNATYNKTKCSTVVLYQNDKTQCTFSDKTQPRMSQRGKTQ</sequence>
<protein>
    <submittedName>
        <fullName evidence="2">Uncharacterized protein</fullName>
    </submittedName>
</protein>
<feature type="region of interest" description="Disordered" evidence="1">
    <location>
        <begin position="1"/>
        <end position="54"/>
    </location>
</feature>
<comment type="caution">
    <text evidence="2">The sequence shown here is derived from an EMBL/GenBank/DDBJ whole genome shotgun (WGS) entry which is preliminary data.</text>
</comment>
<dbReference type="EMBL" id="BQNB010017854">
    <property type="protein sequence ID" value="GJT67956.1"/>
    <property type="molecule type" value="Genomic_DNA"/>
</dbReference>
<organism evidence="2 3">
    <name type="scientific">Tanacetum coccineum</name>
    <dbReference type="NCBI Taxonomy" id="301880"/>
    <lineage>
        <taxon>Eukaryota</taxon>
        <taxon>Viridiplantae</taxon>
        <taxon>Streptophyta</taxon>
        <taxon>Embryophyta</taxon>
        <taxon>Tracheophyta</taxon>
        <taxon>Spermatophyta</taxon>
        <taxon>Magnoliopsida</taxon>
        <taxon>eudicotyledons</taxon>
        <taxon>Gunneridae</taxon>
        <taxon>Pentapetalae</taxon>
        <taxon>asterids</taxon>
        <taxon>campanulids</taxon>
        <taxon>Asterales</taxon>
        <taxon>Asteraceae</taxon>
        <taxon>Asteroideae</taxon>
        <taxon>Anthemideae</taxon>
        <taxon>Anthemidinae</taxon>
        <taxon>Tanacetum</taxon>
    </lineage>
</organism>
<name>A0ABQ5FX58_9ASTR</name>